<dbReference type="InterPro" id="IPR023214">
    <property type="entry name" value="HAD_sf"/>
</dbReference>
<protein>
    <submittedName>
        <fullName evidence="1">Haloacid dehalogenase-like hydrolase</fullName>
    </submittedName>
</protein>
<organism evidence="1 2">
    <name type="scientific">Cellulomonas triticagri</name>
    <dbReference type="NCBI Taxonomy" id="2483352"/>
    <lineage>
        <taxon>Bacteria</taxon>
        <taxon>Bacillati</taxon>
        <taxon>Actinomycetota</taxon>
        <taxon>Actinomycetes</taxon>
        <taxon>Micrococcales</taxon>
        <taxon>Cellulomonadaceae</taxon>
        <taxon>Cellulomonas</taxon>
    </lineage>
</organism>
<accession>A0A3M2JR09</accession>
<dbReference type="GO" id="GO:0016787">
    <property type="term" value="F:hydrolase activity"/>
    <property type="evidence" value="ECO:0007669"/>
    <property type="project" value="UniProtKB-KW"/>
</dbReference>
<dbReference type="Pfam" id="PF12710">
    <property type="entry name" value="HAD"/>
    <property type="match status" value="1"/>
</dbReference>
<evidence type="ECO:0000313" key="2">
    <source>
        <dbReference type="Proteomes" id="UP000269289"/>
    </source>
</evidence>
<sequence length="316" mass="34636">MADDLPGWRDGPARRAVLDFVARTTDPGGADHVEPAARVAVLDNDGTLWCERPVPVQVDFLLRRFVEMAEADPALRDRQPWLEARTGDLAWLGDAMDRHYRGDDSALRLLVHAVTTAFADVDVDAYDARVREFFATAEHPVLRRPYRECVYAPMIALLRYLEAHGYVVYLATGGDRDFVRPVAQDLYGVPPERVIGSAVGLAYVPGDVDGAPGTLRYTAAMEFFDDGPVKPVRIWSRTGRRPVVAAGNANGDVPMLGFAGSGDGPALRLLLRHDDAEREFATDAGAEQALAVAADRGWTVVSMRDDWSTVFAGDDR</sequence>
<dbReference type="OrthoDB" id="9799365at2"/>
<dbReference type="EMBL" id="RFFI01000002">
    <property type="protein sequence ID" value="RMI14280.1"/>
    <property type="molecule type" value="Genomic_DNA"/>
</dbReference>
<reference evidence="1 2" key="1">
    <citation type="submission" date="2018-10" db="EMBL/GenBank/DDBJ databases">
        <title>Isolation, diversity and antifungal activity of actinobacteria from wheat.</title>
        <authorList>
            <person name="Han C."/>
        </authorList>
    </citation>
    <scope>NUCLEOTIDE SEQUENCE [LARGE SCALE GENOMIC DNA]</scope>
    <source>
        <strain evidence="1 2">NEAU-YY56</strain>
    </source>
</reference>
<dbReference type="InterPro" id="IPR036412">
    <property type="entry name" value="HAD-like_sf"/>
</dbReference>
<keyword evidence="1" id="KW-0378">Hydrolase</keyword>
<keyword evidence="2" id="KW-1185">Reference proteome</keyword>
<proteinExistence type="predicted"/>
<evidence type="ECO:0000313" key="1">
    <source>
        <dbReference type="EMBL" id="RMI14280.1"/>
    </source>
</evidence>
<name>A0A3M2JR09_9CELL</name>
<dbReference type="SUPFAM" id="SSF56784">
    <property type="entry name" value="HAD-like"/>
    <property type="match status" value="1"/>
</dbReference>
<dbReference type="RefSeq" id="WP_122147509.1">
    <property type="nucleotide sequence ID" value="NZ_RFFI01000002.1"/>
</dbReference>
<dbReference type="Gene3D" id="3.40.50.1000">
    <property type="entry name" value="HAD superfamily/HAD-like"/>
    <property type="match status" value="1"/>
</dbReference>
<dbReference type="Proteomes" id="UP000269289">
    <property type="component" value="Unassembled WGS sequence"/>
</dbReference>
<comment type="caution">
    <text evidence="1">The sequence shown here is derived from an EMBL/GenBank/DDBJ whole genome shotgun (WGS) entry which is preliminary data.</text>
</comment>
<dbReference type="AlphaFoldDB" id="A0A3M2JR09"/>
<gene>
    <name evidence="1" type="ORF">EBM89_00520</name>
</gene>